<accession>A0ABS7DKE1</accession>
<dbReference type="Proteomes" id="UP000731465">
    <property type="component" value="Unassembled WGS sequence"/>
</dbReference>
<evidence type="ECO:0000313" key="3">
    <source>
        <dbReference type="Proteomes" id="UP000731465"/>
    </source>
</evidence>
<reference evidence="2 3" key="1">
    <citation type="submission" date="2021-03" db="EMBL/GenBank/DDBJ databases">
        <title>Succinivibrio sp. nov. isolated from feces of cow.</title>
        <authorList>
            <person name="Choi J.-Y."/>
        </authorList>
    </citation>
    <scope>NUCLEOTIDE SEQUENCE [LARGE SCALE GENOMIC DNA]</scope>
    <source>
        <strain evidence="2 3">AGMB01872</strain>
    </source>
</reference>
<dbReference type="EMBL" id="JAGFNY010000044">
    <property type="protein sequence ID" value="MBW7571021.1"/>
    <property type="molecule type" value="Genomic_DNA"/>
</dbReference>
<sequence length="258" mass="28463">MATNFGKTPRDNLGNFINLKELNDIRQTGFYEMEIASAAIKTGVSSKGNAWESLNLGLAVMNNGQPTGRIYVTEFISATSQRLQDICFFANLRDAEGNVICPDPTTVEYTDKLTGEPKTFQEIAELKNVRIYGVVEYTGEKSTNSGNTFPQYSLHVCNERGQTATEVALNHPVTTLKPMLEKLGIKTSDNVRTQQSNVQGVGAQQPAPAQSQPMGPIAQAIAQQQSYSKQNLQQRAQMSQFQQPNTVQGEMYNDDLPF</sequence>
<keyword evidence="3" id="KW-1185">Reference proteome</keyword>
<gene>
    <name evidence="2" type="ORF">J5V48_08955</name>
</gene>
<feature type="region of interest" description="Disordered" evidence="1">
    <location>
        <begin position="196"/>
        <end position="215"/>
    </location>
</feature>
<evidence type="ECO:0008006" key="4">
    <source>
        <dbReference type="Google" id="ProtNLM"/>
    </source>
</evidence>
<protein>
    <recommendedName>
        <fullName evidence="4">Single-stranded DNA-binding protein</fullName>
    </recommendedName>
</protein>
<feature type="compositionally biased region" description="Low complexity" evidence="1">
    <location>
        <begin position="199"/>
        <end position="215"/>
    </location>
</feature>
<feature type="region of interest" description="Disordered" evidence="1">
    <location>
        <begin position="221"/>
        <end position="258"/>
    </location>
</feature>
<comment type="caution">
    <text evidence="2">The sequence shown here is derived from an EMBL/GenBank/DDBJ whole genome shotgun (WGS) entry which is preliminary data.</text>
</comment>
<name>A0ABS7DKE1_9GAMM</name>
<organism evidence="2 3">
    <name type="scientific">Succinivibrio faecicola</name>
    <dbReference type="NCBI Taxonomy" id="2820300"/>
    <lineage>
        <taxon>Bacteria</taxon>
        <taxon>Pseudomonadati</taxon>
        <taxon>Pseudomonadota</taxon>
        <taxon>Gammaproteobacteria</taxon>
        <taxon>Aeromonadales</taxon>
        <taxon>Succinivibrionaceae</taxon>
        <taxon>Succinivibrio</taxon>
    </lineage>
</organism>
<feature type="compositionally biased region" description="Low complexity" evidence="1">
    <location>
        <begin position="221"/>
        <end position="234"/>
    </location>
</feature>
<dbReference type="RefSeq" id="WP_219938245.1">
    <property type="nucleotide sequence ID" value="NZ_JAGFNY010000044.1"/>
</dbReference>
<feature type="compositionally biased region" description="Polar residues" evidence="1">
    <location>
        <begin position="235"/>
        <end position="248"/>
    </location>
</feature>
<evidence type="ECO:0000256" key="1">
    <source>
        <dbReference type="SAM" id="MobiDB-lite"/>
    </source>
</evidence>
<proteinExistence type="predicted"/>
<evidence type="ECO:0000313" key="2">
    <source>
        <dbReference type="EMBL" id="MBW7571021.1"/>
    </source>
</evidence>